<evidence type="ECO:0000313" key="9">
    <source>
        <dbReference type="EMBL" id="TWW10740.1"/>
    </source>
</evidence>
<dbReference type="CDD" id="cd07026">
    <property type="entry name" value="Ribosomal_L20"/>
    <property type="match status" value="1"/>
</dbReference>
<protein>
    <recommendedName>
        <fullName evidence="6 7">Large ribosomal subunit protein bL20</fullName>
    </recommendedName>
</protein>
<evidence type="ECO:0000256" key="5">
    <source>
        <dbReference type="ARBA" id="ARBA00023274"/>
    </source>
</evidence>
<name>A0A5C6M7B6_9PLAN</name>
<evidence type="ECO:0000256" key="7">
    <source>
        <dbReference type="HAMAP-Rule" id="MF_00382"/>
    </source>
</evidence>
<dbReference type="GO" id="GO:1990904">
    <property type="term" value="C:ribonucleoprotein complex"/>
    <property type="evidence" value="ECO:0007669"/>
    <property type="project" value="UniProtKB-KW"/>
</dbReference>
<dbReference type="AlphaFoldDB" id="A0A5C6M7B6"/>
<dbReference type="InterPro" id="IPR035566">
    <property type="entry name" value="Ribosomal_protein_bL20_C"/>
</dbReference>
<dbReference type="NCBIfam" id="TIGR01032">
    <property type="entry name" value="rplT_bact"/>
    <property type="match status" value="1"/>
</dbReference>
<reference evidence="9 10" key="2">
    <citation type="submission" date="2019-08" db="EMBL/GenBank/DDBJ databases">
        <authorList>
            <person name="Henke P."/>
        </authorList>
    </citation>
    <scope>NUCLEOTIDE SEQUENCE [LARGE SCALE GENOMIC DNA]</scope>
    <source>
        <strain evidence="9">Phe10_nw2017</strain>
    </source>
</reference>
<dbReference type="Gene3D" id="6.10.160.10">
    <property type="match status" value="1"/>
</dbReference>
<reference evidence="9 10" key="1">
    <citation type="submission" date="2019-08" db="EMBL/GenBank/DDBJ databases">
        <title>100 year-old enigma solved: identification of Planctomyces bekefii, the type genus and species of the phylum Planctomycetes.</title>
        <authorList>
            <person name="Svetlana D.N."/>
            <person name="Overmann J."/>
        </authorList>
    </citation>
    <scope>NUCLEOTIDE SEQUENCE [LARGE SCALE GENOMIC DNA]</scope>
    <source>
        <strain evidence="9">Phe10_nw2017</strain>
    </source>
</reference>
<accession>A0A5C6M7B6</accession>
<dbReference type="EMBL" id="SRHE01000079">
    <property type="protein sequence ID" value="TWW10740.1"/>
    <property type="molecule type" value="Genomic_DNA"/>
</dbReference>
<dbReference type="InterPro" id="IPR005813">
    <property type="entry name" value="Ribosomal_bL20"/>
</dbReference>
<evidence type="ECO:0000256" key="2">
    <source>
        <dbReference type="ARBA" id="ARBA00022730"/>
    </source>
</evidence>
<evidence type="ECO:0000256" key="1">
    <source>
        <dbReference type="ARBA" id="ARBA00007698"/>
    </source>
</evidence>
<keyword evidence="10" id="KW-1185">Reference proteome</keyword>
<evidence type="ECO:0000256" key="3">
    <source>
        <dbReference type="ARBA" id="ARBA00022884"/>
    </source>
</evidence>
<sequence length="119" mass="13666">MRVRYGKARHRSKKRLFKEARGNYGGRSKLLRTVKETLVRSRAYATRDRRMRKREFRALWITRITAAVRAQGISYSYFMHGLALAKIGLNRKQLAELAVRNPEIFAEVVAAAKAAKSAT</sequence>
<evidence type="ECO:0000313" key="10">
    <source>
        <dbReference type="Proteomes" id="UP000321083"/>
    </source>
</evidence>
<gene>
    <name evidence="7 9" type="primary">rplT</name>
    <name evidence="9" type="ORF">E3A20_06130</name>
</gene>
<comment type="similarity">
    <text evidence="1 7 8">Belongs to the bacterial ribosomal protein bL20 family.</text>
</comment>
<dbReference type="PANTHER" id="PTHR10986">
    <property type="entry name" value="39S RIBOSOMAL PROTEIN L20"/>
    <property type="match status" value="1"/>
</dbReference>
<dbReference type="PRINTS" id="PR00062">
    <property type="entry name" value="RIBOSOMALL20"/>
</dbReference>
<dbReference type="Pfam" id="PF00453">
    <property type="entry name" value="Ribosomal_L20"/>
    <property type="match status" value="1"/>
</dbReference>
<keyword evidence="5 7" id="KW-0687">Ribonucleoprotein</keyword>
<dbReference type="Gene3D" id="1.10.1900.20">
    <property type="entry name" value="Ribosomal protein L20"/>
    <property type="match status" value="1"/>
</dbReference>
<evidence type="ECO:0000256" key="4">
    <source>
        <dbReference type="ARBA" id="ARBA00022980"/>
    </source>
</evidence>
<dbReference type="FunFam" id="1.10.1900.20:FF:000001">
    <property type="entry name" value="50S ribosomal protein L20"/>
    <property type="match status" value="1"/>
</dbReference>
<dbReference type="Proteomes" id="UP000321083">
    <property type="component" value="Unassembled WGS sequence"/>
</dbReference>
<keyword evidence="4 7" id="KW-0689">Ribosomal protein</keyword>
<dbReference type="GO" id="GO:0000027">
    <property type="term" value="P:ribosomal large subunit assembly"/>
    <property type="evidence" value="ECO:0007669"/>
    <property type="project" value="UniProtKB-UniRule"/>
</dbReference>
<dbReference type="GO" id="GO:0006412">
    <property type="term" value="P:translation"/>
    <property type="evidence" value="ECO:0007669"/>
    <property type="project" value="InterPro"/>
</dbReference>
<organism evidence="9 10">
    <name type="scientific">Planctomyces bekefii</name>
    <dbReference type="NCBI Taxonomy" id="1653850"/>
    <lineage>
        <taxon>Bacteria</taxon>
        <taxon>Pseudomonadati</taxon>
        <taxon>Planctomycetota</taxon>
        <taxon>Planctomycetia</taxon>
        <taxon>Planctomycetales</taxon>
        <taxon>Planctomycetaceae</taxon>
        <taxon>Planctomyces</taxon>
    </lineage>
</organism>
<dbReference type="SUPFAM" id="SSF74731">
    <property type="entry name" value="Ribosomal protein L20"/>
    <property type="match status" value="1"/>
</dbReference>
<dbReference type="GO" id="GO:0019843">
    <property type="term" value="F:rRNA binding"/>
    <property type="evidence" value="ECO:0007669"/>
    <property type="project" value="UniProtKB-UniRule"/>
</dbReference>
<dbReference type="HAMAP" id="MF_00382">
    <property type="entry name" value="Ribosomal_bL20"/>
    <property type="match status" value="1"/>
</dbReference>
<evidence type="ECO:0000256" key="8">
    <source>
        <dbReference type="RuleBase" id="RU000560"/>
    </source>
</evidence>
<proteinExistence type="inferred from homology"/>
<evidence type="ECO:0000256" key="6">
    <source>
        <dbReference type="ARBA" id="ARBA00035172"/>
    </source>
</evidence>
<dbReference type="GO" id="GO:0005840">
    <property type="term" value="C:ribosome"/>
    <property type="evidence" value="ECO:0007669"/>
    <property type="project" value="UniProtKB-KW"/>
</dbReference>
<keyword evidence="3 7" id="KW-0694">RNA-binding</keyword>
<comment type="function">
    <text evidence="7 8">Binds directly to 23S ribosomal RNA and is necessary for the in vitro assembly process of the 50S ribosomal subunit. It is not involved in the protein synthesizing functions of that subunit.</text>
</comment>
<keyword evidence="2 7" id="KW-0699">rRNA-binding</keyword>
<comment type="caution">
    <text evidence="9">The sequence shown here is derived from an EMBL/GenBank/DDBJ whole genome shotgun (WGS) entry which is preliminary data.</text>
</comment>
<dbReference type="GO" id="GO:0003735">
    <property type="term" value="F:structural constituent of ribosome"/>
    <property type="evidence" value="ECO:0007669"/>
    <property type="project" value="InterPro"/>
</dbReference>